<dbReference type="VEuPathDB" id="VectorBase:GBRI042714"/>
<dbReference type="Proteomes" id="UP000091820">
    <property type="component" value="Unassembled WGS sequence"/>
</dbReference>
<proteinExistence type="predicted"/>
<evidence type="ECO:0000313" key="1">
    <source>
        <dbReference type="EnsemblMetazoa" id="GBRI042714-PA"/>
    </source>
</evidence>
<organism evidence="1 2">
    <name type="scientific">Glossina brevipalpis</name>
    <dbReference type="NCBI Taxonomy" id="37001"/>
    <lineage>
        <taxon>Eukaryota</taxon>
        <taxon>Metazoa</taxon>
        <taxon>Ecdysozoa</taxon>
        <taxon>Arthropoda</taxon>
        <taxon>Hexapoda</taxon>
        <taxon>Insecta</taxon>
        <taxon>Pterygota</taxon>
        <taxon>Neoptera</taxon>
        <taxon>Endopterygota</taxon>
        <taxon>Diptera</taxon>
        <taxon>Brachycera</taxon>
        <taxon>Muscomorpha</taxon>
        <taxon>Hippoboscoidea</taxon>
        <taxon>Glossinidae</taxon>
        <taxon>Glossina</taxon>
    </lineage>
</organism>
<dbReference type="AlphaFoldDB" id="A0A1A9X3A2"/>
<evidence type="ECO:0000313" key="2">
    <source>
        <dbReference type="Proteomes" id="UP000091820"/>
    </source>
</evidence>
<protein>
    <submittedName>
        <fullName evidence="1">Uncharacterized protein</fullName>
    </submittedName>
</protein>
<dbReference type="EnsemblMetazoa" id="GBRI042714-RA">
    <property type="protein sequence ID" value="GBRI042714-PA"/>
    <property type="gene ID" value="GBRI042714"/>
</dbReference>
<reference evidence="1" key="2">
    <citation type="submission" date="2020-05" db="UniProtKB">
        <authorList>
            <consortium name="EnsemblMetazoa"/>
        </authorList>
    </citation>
    <scope>IDENTIFICATION</scope>
    <source>
        <strain evidence="1">IAEA</strain>
    </source>
</reference>
<accession>A0A1A9X3A2</accession>
<sequence length="216" mass="25035">MKRVYKGISRKNEDINYVPKHNFPNYISQPPQAFTIILQQNAANGPEFFPRSPIYNTVPVYPQNYVHDISHNLNLETYKFINHPQHTLPIPVQVPLPEHNNLYKQTLTPLPFNTIFPRIIKVIVESKGANVGIITKNYNPKILTNYGNEGEAFITESNDEHDDYFKNGRVVENGIVTAKQDEESSRKDLEYQSTIHQPSNFYDRTATISKNQYLYH</sequence>
<name>A0A1A9X3A2_9MUSC</name>
<keyword evidence="2" id="KW-1185">Reference proteome</keyword>
<reference evidence="2" key="1">
    <citation type="submission" date="2014-03" db="EMBL/GenBank/DDBJ databases">
        <authorList>
            <person name="Aksoy S."/>
            <person name="Warren W."/>
            <person name="Wilson R.K."/>
        </authorList>
    </citation>
    <scope>NUCLEOTIDE SEQUENCE [LARGE SCALE GENOMIC DNA]</scope>
    <source>
        <strain evidence="2">IAEA</strain>
    </source>
</reference>